<dbReference type="PANTHER" id="PTHR11257:SF13">
    <property type="entry name" value="GEO07322P1"/>
    <property type="match status" value="1"/>
</dbReference>
<dbReference type="InterPro" id="IPR036682">
    <property type="entry name" value="OS_D_A10/PebIII_sf"/>
</dbReference>
<dbReference type="InterPro" id="IPR005055">
    <property type="entry name" value="A10/PebIII"/>
</dbReference>
<organism evidence="2">
    <name type="scientific">Histia rhodope</name>
    <dbReference type="NCBI Taxonomy" id="1453155"/>
    <lineage>
        <taxon>Eukaryota</taxon>
        <taxon>Metazoa</taxon>
        <taxon>Ecdysozoa</taxon>
        <taxon>Arthropoda</taxon>
        <taxon>Hexapoda</taxon>
        <taxon>Insecta</taxon>
        <taxon>Pterygota</taxon>
        <taxon>Neoptera</taxon>
        <taxon>Endopterygota</taxon>
        <taxon>Lepidoptera</taxon>
        <taxon>Glossata</taxon>
        <taxon>Ditrysia</taxon>
        <taxon>Zygaenoidea</taxon>
        <taxon>Zygaenidae</taxon>
        <taxon>Chalcosiinae</taxon>
        <taxon>Histia</taxon>
    </lineage>
</organism>
<sequence>MKSIALFGLLALAVLATTGAKYTDKYDNTDIEEILNNDRLLLGYIKCVLDEGPCTPDGKELKSHIQEGLETNCAECTVAQRTNMEKIFRHLINKEHEHWEALKKKFDANNVYAQKYEDDLKKFMN</sequence>
<proteinExistence type="evidence at transcript level"/>
<dbReference type="AlphaFoldDB" id="A0A6M9BJS1"/>
<dbReference type="SUPFAM" id="SSF100910">
    <property type="entry name" value="Chemosensory protein Csp2"/>
    <property type="match status" value="1"/>
</dbReference>
<keyword evidence="1" id="KW-0732">Signal</keyword>
<evidence type="ECO:0000256" key="1">
    <source>
        <dbReference type="SAM" id="SignalP"/>
    </source>
</evidence>
<evidence type="ECO:0000313" key="2">
    <source>
        <dbReference type="EMBL" id="QKK82659.1"/>
    </source>
</evidence>
<dbReference type="Pfam" id="PF03392">
    <property type="entry name" value="OS-D"/>
    <property type="match status" value="1"/>
</dbReference>
<reference evidence="2" key="1">
    <citation type="submission" date="2019-05" db="EMBL/GenBank/DDBJ databases">
        <authorList>
            <person name="Yang H."/>
        </authorList>
    </citation>
    <scope>NUCLEOTIDE SEQUENCE</scope>
</reference>
<accession>A0A6M9BJS1</accession>
<protein>
    <submittedName>
        <fullName evidence="2">Chemosensory protein</fullName>
    </submittedName>
</protein>
<dbReference type="Gene3D" id="1.10.2080.10">
    <property type="entry name" value="Insect odorant-binding protein A10/Ejaculatory bulb-specific protein 3"/>
    <property type="match status" value="1"/>
</dbReference>
<dbReference type="PANTHER" id="PTHR11257">
    <property type="entry name" value="CHEMOSENSORY PROTEIN-RELATED"/>
    <property type="match status" value="1"/>
</dbReference>
<feature type="chain" id="PRO_5026882820" evidence="1">
    <location>
        <begin position="21"/>
        <end position="125"/>
    </location>
</feature>
<name>A0A6M9BJS1_9NEOP</name>
<feature type="signal peptide" evidence="1">
    <location>
        <begin position="1"/>
        <end position="20"/>
    </location>
</feature>
<dbReference type="EMBL" id="MK887155">
    <property type="protein sequence ID" value="QKK82659.1"/>
    <property type="molecule type" value="mRNA"/>
</dbReference>
<gene>
    <name evidence="2" type="primary">CSP15</name>
</gene>